<dbReference type="InterPro" id="IPR005325">
    <property type="entry name" value="DUF308_memb"/>
</dbReference>
<dbReference type="OrthoDB" id="2456403at2"/>
<feature type="transmembrane region" description="Helical" evidence="1">
    <location>
        <begin position="95"/>
        <end position="115"/>
    </location>
</feature>
<feature type="transmembrane region" description="Helical" evidence="1">
    <location>
        <begin position="38"/>
        <end position="59"/>
    </location>
</feature>
<dbReference type="STRING" id="1122149.FD44_GL000405"/>
<gene>
    <name evidence="2" type="ORF">C5L31_001757</name>
</gene>
<comment type="caution">
    <text evidence="2">The sequence shown here is derived from an EMBL/GenBank/DDBJ whole genome shotgun (WGS) entry which is preliminary data.</text>
</comment>
<dbReference type="PANTHER" id="PTHR34989">
    <property type="entry name" value="PROTEIN HDED"/>
    <property type="match status" value="1"/>
</dbReference>
<dbReference type="PANTHER" id="PTHR34989:SF1">
    <property type="entry name" value="PROTEIN HDED"/>
    <property type="match status" value="1"/>
</dbReference>
<sequence>MFNMNRRAWGFDWHELITGILFIVVAFGLFTAPKVSAIAIALLMAIMAILSGLTTFAGYSKLRDYVNGRAVVALVFAVLDIIIGLIFLFDYQSAIVTLGYLFGIWFIFDSIERLIVVSHVRQLRSHFFWLSLILDVLGLIAGILLFVHPWIAFFSINILVVCYLVIFGINAIVLAFARR</sequence>
<keyword evidence="1" id="KW-0812">Transmembrane</keyword>
<organism evidence="2 3">
    <name type="scientific">Secundilactobacillus malefermentans</name>
    <dbReference type="NCBI Taxonomy" id="176292"/>
    <lineage>
        <taxon>Bacteria</taxon>
        <taxon>Bacillati</taxon>
        <taxon>Bacillota</taxon>
        <taxon>Bacilli</taxon>
        <taxon>Lactobacillales</taxon>
        <taxon>Lactobacillaceae</taxon>
        <taxon>Secundilactobacillus</taxon>
    </lineage>
</organism>
<keyword evidence="1" id="KW-0472">Membrane</keyword>
<dbReference type="InterPro" id="IPR052712">
    <property type="entry name" value="Acid_resist_chaperone_HdeD"/>
</dbReference>
<reference evidence="2 3" key="1">
    <citation type="journal article" date="2019" name="Appl. Microbiol. Biotechnol.">
        <title>Uncovering carbohydrate metabolism through a genotype-phenotype association study of 56 lactic acid bacteria genomes.</title>
        <authorList>
            <person name="Buron-Moles G."/>
            <person name="Chailyan A."/>
            <person name="Dolejs I."/>
            <person name="Forster J."/>
            <person name="Miks M.H."/>
        </authorList>
    </citation>
    <scope>NUCLEOTIDE SEQUENCE [LARGE SCALE GENOMIC DNA]</scope>
    <source>
        <strain evidence="2 3">ATCC 49373</strain>
    </source>
</reference>
<protein>
    <recommendedName>
        <fullName evidence="4">Integral membrane protein</fullName>
    </recommendedName>
</protein>
<feature type="transmembrane region" description="Helical" evidence="1">
    <location>
        <begin position="71"/>
        <end position="89"/>
    </location>
</feature>
<evidence type="ECO:0000256" key="1">
    <source>
        <dbReference type="SAM" id="Phobius"/>
    </source>
</evidence>
<accession>A0A4R5NDJ5</accession>
<feature type="transmembrane region" description="Helical" evidence="1">
    <location>
        <begin position="153"/>
        <end position="177"/>
    </location>
</feature>
<keyword evidence="1" id="KW-1133">Transmembrane helix</keyword>
<dbReference type="Pfam" id="PF03729">
    <property type="entry name" value="DUF308"/>
    <property type="match status" value="2"/>
</dbReference>
<evidence type="ECO:0000313" key="2">
    <source>
        <dbReference type="EMBL" id="TDG71540.1"/>
    </source>
</evidence>
<evidence type="ECO:0000313" key="3">
    <source>
        <dbReference type="Proteomes" id="UP000294854"/>
    </source>
</evidence>
<dbReference type="EMBL" id="PUFO01000104">
    <property type="protein sequence ID" value="TDG71540.1"/>
    <property type="molecule type" value="Genomic_DNA"/>
</dbReference>
<dbReference type="AlphaFoldDB" id="A0A4R5NDJ5"/>
<feature type="transmembrane region" description="Helical" evidence="1">
    <location>
        <begin position="127"/>
        <end position="147"/>
    </location>
</feature>
<evidence type="ECO:0008006" key="4">
    <source>
        <dbReference type="Google" id="ProtNLM"/>
    </source>
</evidence>
<proteinExistence type="predicted"/>
<dbReference type="GO" id="GO:0005886">
    <property type="term" value="C:plasma membrane"/>
    <property type="evidence" value="ECO:0007669"/>
    <property type="project" value="TreeGrafter"/>
</dbReference>
<keyword evidence="3" id="KW-1185">Reference proteome</keyword>
<name>A0A4R5NDJ5_9LACO</name>
<dbReference type="Proteomes" id="UP000294854">
    <property type="component" value="Unassembled WGS sequence"/>
</dbReference>
<feature type="transmembrane region" description="Helical" evidence="1">
    <location>
        <begin position="12"/>
        <end position="32"/>
    </location>
</feature>